<dbReference type="InterPro" id="IPR007729">
    <property type="entry name" value="DGOK"/>
</dbReference>
<evidence type="ECO:0000313" key="2">
    <source>
        <dbReference type="Proteomes" id="UP000279089"/>
    </source>
</evidence>
<dbReference type="AlphaFoldDB" id="A0A3N4MEL0"/>
<dbReference type="CDD" id="cd24012">
    <property type="entry name" value="ASKHA_NBD_KDGal-kinase"/>
    <property type="match status" value="1"/>
</dbReference>
<organism evidence="1 2">
    <name type="scientific">Chitinophaga barathri</name>
    <dbReference type="NCBI Taxonomy" id="1647451"/>
    <lineage>
        <taxon>Bacteria</taxon>
        <taxon>Pseudomonadati</taxon>
        <taxon>Bacteroidota</taxon>
        <taxon>Chitinophagia</taxon>
        <taxon>Chitinophagales</taxon>
        <taxon>Chitinophagaceae</taxon>
        <taxon>Chitinophaga</taxon>
    </lineage>
</organism>
<keyword evidence="1" id="KW-0808">Transferase</keyword>
<dbReference type="InterPro" id="IPR042258">
    <property type="entry name" value="DGOK_N"/>
</dbReference>
<proteinExistence type="predicted"/>
<protein>
    <submittedName>
        <fullName evidence="1">2-dehydro-3-deoxygalactonokinase</fullName>
    </submittedName>
</protein>
<dbReference type="GO" id="GO:0034194">
    <property type="term" value="P:D-galactonate catabolic process"/>
    <property type="evidence" value="ECO:0007669"/>
    <property type="project" value="InterPro"/>
</dbReference>
<gene>
    <name evidence="1" type="ORF">EG028_04030</name>
</gene>
<dbReference type="Proteomes" id="UP000279089">
    <property type="component" value="Unassembled WGS sequence"/>
</dbReference>
<keyword evidence="1" id="KW-0418">Kinase</keyword>
<dbReference type="InterPro" id="IPR042257">
    <property type="entry name" value="DGOK_C"/>
</dbReference>
<evidence type="ECO:0000313" key="1">
    <source>
        <dbReference type="EMBL" id="RPD42354.1"/>
    </source>
</evidence>
<dbReference type="OrthoDB" id="256574at2"/>
<dbReference type="Gene3D" id="3.30.420.300">
    <property type="entry name" value="2-keto-3-deoxy-galactonokinase, substrate binding domain"/>
    <property type="match status" value="1"/>
</dbReference>
<sequence length="334" mass="36356">MWNGYNPLRQHGLINFTGMDTFLSCDWGTSNFRLRLVRKDDLLVLATVQNDQGIAQTAKAWQQQGGTSRKMYYTDFLNRQISEMEHQLGKTLSGIPVVMSGMVSSSIGLVELPYTKLPFNTDGTGLTPEFIENGHNPLLVISGACTADDVMRGEETKIVGAAASMPVTEQEKLLLLPGTHSKHVWVQGGQVTGFHTFMTGEFFALLSGGGILAGSVAEGGAFSDPANRESFISAVRHSREIPVLQHCFRVRTNQLLKGMPAEQNYYYLSGLLIGEELKAIKAGVPVYLMGGALHTQLYALACEALDIRTVLMPDADAALIKGQQIILSGYGRLS</sequence>
<reference evidence="2" key="1">
    <citation type="submission" date="2018-11" db="EMBL/GenBank/DDBJ databases">
        <title>Chitinophaga lutea sp.nov., isolate from arsenic contaminated soil.</title>
        <authorList>
            <person name="Zong Y."/>
        </authorList>
    </citation>
    <scope>NUCLEOTIDE SEQUENCE [LARGE SCALE GENOMIC DNA]</scope>
    <source>
        <strain evidence="2">YLT18</strain>
    </source>
</reference>
<accession>A0A3N4MEL0</accession>
<dbReference type="GO" id="GO:0008671">
    <property type="term" value="F:2-dehydro-3-deoxygalactonokinase activity"/>
    <property type="evidence" value="ECO:0007669"/>
    <property type="project" value="InterPro"/>
</dbReference>
<dbReference type="Gene3D" id="3.30.420.310">
    <property type="entry name" value="2-keto-3-deoxy-galactonokinase, C-terminal domain"/>
    <property type="match status" value="1"/>
</dbReference>
<comment type="caution">
    <text evidence="1">The sequence shown here is derived from an EMBL/GenBank/DDBJ whole genome shotgun (WGS) entry which is preliminary data.</text>
</comment>
<dbReference type="EMBL" id="RMBX01000002">
    <property type="protein sequence ID" value="RPD42354.1"/>
    <property type="molecule type" value="Genomic_DNA"/>
</dbReference>
<dbReference type="Pfam" id="PF05035">
    <property type="entry name" value="DGOK"/>
    <property type="match status" value="1"/>
</dbReference>
<name>A0A3N4MEL0_9BACT</name>
<keyword evidence="2" id="KW-1185">Reference proteome</keyword>